<feature type="domain" description="CobE/GbiG C-terminal" evidence="1">
    <location>
        <begin position="234"/>
        <end position="351"/>
    </location>
</feature>
<gene>
    <name evidence="4" type="ORF">DFW101_2151</name>
</gene>
<dbReference type="OrthoDB" id="9781023at2"/>
<dbReference type="EMBL" id="CM001368">
    <property type="protein sequence ID" value="EHJ48157.1"/>
    <property type="molecule type" value="Genomic_DNA"/>
</dbReference>
<dbReference type="InterPro" id="IPR021744">
    <property type="entry name" value="CbiG_N"/>
</dbReference>
<evidence type="ECO:0000259" key="3">
    <source>
        <dbReference type="Pfam" id="PF11761"/>
    </source>
</evidence>
<dbReference type="InterPro" id="IPR036518">
    <property type="entry name" value="CobE/GbiG_C_sf"/>
</dbReference>
<dbReference type="Pfam" id="PF01890">
    <property type="entry name" value="CbiG_C"/>
    <property type="match status" value="1"/>
</dbReference>
<dbReference type="Pfam" id="PF11761">
    <property type="entry name" value="CbiG_mid"/>
    <property type="match status" value="1"/>
</dbReference>
<dbReference type="PANTHER" id="PTHR37477:SF1">
    <property type="entry name" value="COBALT-PRECORRIN-5A HYDROLASE"/>
    <property type="match status" value="1"/>
</dbReference>
<sequence length="354" mass="36042">MPAPHPAVYAVTEKGARLGRRLAARLGADLFVPERLADLSTRADAAGLGPATAFASLGGLVAETFAARPAHVFVCACGIAVRAIAPHIRDKAADPAVVCVDDAGQFAVSLLAGHLGGANALAREVAAAIGAVPVVTTATDAAGAPAIELLARDLRLPMDNPAATRRVNGALAANEPVAVFDPLGMFTPADPDAARFFEWVASPAPARPGQPLVVVDWRLGPLAPDRLYLRPRVLVAGVGCRRGTPAEDILSLLAHVCREKGLAVASVGLLASIAAKRDEPGIREAAATLGADVRFFTADELSGVAAPNPSERVAKHMGVGSVCEAAAMLASGNGKLLIQKARTGFSTVAVALAG</sequence>
<evidence type="ECO:0000259" key="1">
    <source>
        <dbReference type="Pfam" id="PF01890"/>
    </source>
</evidence>
<dbReference type="GO" id="GO:0009236">
    <property type="term" value="P:cobalamin biosynthetic process"/>
    <property type="evidence" value="ECO:0007669"/>
    <property type="project" value="InterPro"/>
</dbReference>
<keyword evidence="5" id="KW-1185">Reference proteome</keyword>
<dbReference type="Gene3D" id="3.30.420.180">
    <property type="entry name" value="CobE/GbiG C-terminal domain"/>
    <property type="match status" value="1"/>
</dbReference>
<dbReference type="InterPro" id="IPR038029">
    <property type="entry name" value="GbiG_N_sf"/>
</dbReference>
<dbReference type="Pfam" id="PF11760">
    <property type="entry name" value="CbiG_N"/>
    <property type="match status" value="1"/>
</dbReference>
<dbReference type="AlphaFoldDB" id="G7Q9B4"/>
<feature type="domain" description="Cobalamin synthesis G N-terminal" evidence="2">
    <location>
        <begin position="61"/>
        <end position="140"/>
    </location>
</feature>
<dbReference type="RefSeq" id="WP_009181538.1">
    <property type="nucleotide sequence ID" value="NZ_CM001368.1"/>
</dbReference>
<accession>G7Q9B4</accession>
<evidence type="ECO:0000313" key="4">
    <source>
        <dbReference type="EMBL" id="EHJ48157.1"/>
    </source>
</evidence>
<dbReference type="Proteomes" id="UP000004662">
    <property type="component" value="Chromosome"/>
</dbReference>
<name>G7Q9B4_9BACT</name>
<proteinExistence type="predicted"/>
<dbReference type="SUPFAM" id="SSF159664">
    <property type="entry name" value="CobE/GbiG C-terminal domain-like"/>
    <property type="match status" value="1"/>
</dbReference>
<dbReference type="InterPro" id="IPR002750">
    <property type="entry name" value="CobE/GbiG_C"/>
</dbReference>
<dbReference type="STRING" id="694327.DFW101_2151"/>
<reference evidence="5" key="1">
    <citation type="journal article" date="2015" name="Genome Announc.">
        <title>High-Quality Draft Genome Sequence of Desulfovibrio carbinoliphilus FW-101-2B, an Organic Acid-Oxidizing Sulfate-Reducing Bacterium Isolated from Uranium(VI)-Contaminated Groundwater.</title>
        <authorList>
            <person name="Ramsay B.D."/>
            <person name="Hwang C."/>
            <person name="Woo H.L."/>
            <person name="Carroll S.L."/>
            <person name="Lucas S."/>
            <person name="Han J."/>
            <person name="Lapidus A.L."/>
            <person name="Cheng J.F."/>
            <person name="Goodwin L.A."/>
            <person name="Pitluck S."/>
            <person name="Peters L."/>
            <person name="Chertkov O."/>
            <person name="Held B."/>
            <person name="Detter J.C."/>
            <person name="Han C.S."/>
            <person name="Tapia R."/>
            <person name="Land M.L."/>
            <person name="Hauser L.J."/>
            <person name="Kyrpides N.C."/>
            <person name="Ivanova N.N."/>
            <person name="Mikhailova N."/>
            <person name="Pagani I."/>
            <person name="Woyke T."/>
            <person name="Arkin A.P."/>
            <person name="Dehal P."/>
            <person name="Chivian D."/>
            <person name="Criddle C.S."/>
            <person name="Wu W."/>
            <person name="Chakraborty R."/>
            <person name="Hazen T.C."/>
            <person name="Fields M.W."/>
        </authorList>
    </citation>
    <scope>NUCLEOTIDE SEQUENCE [LARGE SCALE GENOMIC DNA]</scope>
    <source>
        <strain evidence="5">FW-101-2B</strain>
    </source>
</reference>
<evidence type="ECO:0000313" key="5">
    <source>
        <dbReference type="Proteomes" id="UP000004662"/>
    </source>
</evidence>
<dbReference type="HOGENOM" id="CLU_028397_0_1_7"/>
<feature type="domain" description="Cobalamin biosynthesis central region" evidence="3">
    <location>
        <begin position="145"/>
        <end position="231"/>
    </location>
</feature>
<dbReference type="SUPFAM" id="SSF159672">
    <property type="entry name" value="CbiG N-terminal domain-like"/>
    <property type="match status" value="1"/>
</dbReference>
<dbReference type="InterPro" id="IPR021745">
    <property type="entry name" value="CbiG_mid"/>
</dbReference>
<dbReference type="InterPro" id="IPR052553">
    <property type="entry name" value="CbiG_hydrolase"/>
</dbReference>
<evidence type="ECO:0000259" key="2">
    <source>
        <dbReference type="Pfam" id="PF11760"/>
    </source>
</evidence>
<protein>
    <submittedName>
        <fullName evidence="4">Cobalamin (Vitamin B12) biosynthesis CbiG protein</fullName>
    </submittedName>
</protein>
<dbReference type="eggNOG" id="COG2073">
    <property type="taxonomic scope" value="Bacteria"/>
</dbReference>
<dbReference type="PANTHER" id="PTHR37477">
    <property type="entry name" value="COBALT-PRECORRIN-5A HYDROLASE"/>
    <property type="match status" value="1"/>
</dbReference>
<organism evidence="4 5">
    <name type="scientific">Solidesulfovibrio carbinoliphilus subsp. oakridgensis</name>
    <dbReference type="NCBI Taxonomy" id="694327"/>
    <lineage>
        <taxon>Bacteria</taxon>
        <taxon>Pseudomonadati</taxon>
        <taxon>Thermodesulfobacteriota</taxon>
        <taxon>Desulfovibrionia</taxon>
        <taxon>Desulfovibrionales</taxon>
        <taxon>Desulfovibrionaceae</taxon>
        <taxon>Solidesulfovibrio</taxon>
    </lineage>
</organism>
<dbReference type="Gene3D" id="3.40.50.11220">
    <property type="match status" value="1"/>
</dbReference>